<sequence length="51" mass="4893">MSVRIAEAGLYAGPAFPAAWGVVDATGSAARGAASLALVSGKTSGALLPHP</sequence>
<keyword evidence="2" id="KW-1185">Reference proteome</keyword>
<keyword evidence="1" id="KW-0614">Plasmid</keyword>
<geneLocation type="plasmid" evidence="1 2">
    <name>pLLRS-1</name>
</geneLocation>
<dbReference type="EMBL" id="CP046730">
    <property type="protein sequence ID" value="QUP56325.1"/>
    <property type="molecule type" value="Genomic_DNA"/>
</dbReference>
<dbReference type="RefSeq" id="WP_211905201.1">
    <property type="nucleotide sequence ID" value="NZ_CP046730.1"/>
</dbReference>
<gene>
    <name evidence="1" type="ORF">GO998_21770</name>
</gene>
<name>A0ABX7ZM13_9RALS</name>
<accession>A0ABX7ZM13</accession>
<dbReference type="Proteomes" id="UP000677898">
    <property type="component" value="Plasmid pLLRS-1"/>
</dbReference>
<protein>
    <submittedName>
        <fullName evidence="1">Uncharacterized protein</fullName>
    </submittedName>
</protein>
<evidence type="ECO:0000313" key="2">
    <source>
        <dbReference type="Proteomes" id="UP000677898"/>
    </source>
</evidence>
<proteinExistence type="predicted"/>
<evidence type="ECO:0000313" key="1">
    <source>
        <dbReference type="EMBL" id="QUP56325.1"/>
    </source>
</evidence>
<organism evidence="1 2">
    <name type="scientific">Ralstonia syzygii</name>
    <dbReference type="NCBI Taxonomy" id="28097"/>
    <lineage>
        <taxon>Bacteria</taxon>
        <taxon>Pseudomonadati</taxon>
        <taxon>Pseudomonadota</taxon>
        <taxon>Betaproteobacteria</taxon>
        <taxon>Burkholderiales</taxon>
        <taxon>Burkholderiaceae</taxon>
        <taxon>Ralstonia</taxon>
        <taxon>Ralstonia solanacearum species complex</taxon>
    </lineage>
</organism>
<reference evidence="1 2" key="1">
    <citation type="journal article" date="2021" name="Phytopathology">
        <title>Complete genome sequence of Ralstonia syzygii subsp. indonesiensis strain LLRS-1, isolated from wilted tobacco in China.</title>
        <authorList>
            <person name="Lu C.H."/>
            <person name="Li J.Y."/>
            <person name="Mi M.G."/>
            <person name="Lin Z.L."/>
            <person name="Jiang N."/>
            <person name="Gai X."/>
            <person name="Ma J.H."/>
            <person name="Lei L.P."/>
            <person name="Xia Z.Y."/>
        </authorList>
    </citation>
    <scope>NUCLEOTIDE SEQUENCE [LARGE SCALE GENOMIC DNA]</scope>
    <source>
        <strain evidence="1 2">LLRS-1</strain>
    </source>
</reference>